<reference evidence="2" key="1">
    <citation type="journal article" date="2019" name="Int. J. Syst. Evol. Microbiol.">
        <title>The Global Catalogue of Microorganisms (GCM) 10K type strain sequencing project: providing services to taxonomists for standard genome sequencing and annotation.</title>
        <authorList>
            <consortium name="The Broad Institute Genomics Platform"/>
            <consortium name="The Broad Institute Genome Sequencing Center for Infectious Disease"/>
            <person name="Wu L."/>
            <person name="Ma J."/>
        </authorList>
    </citation>
    <scope>NUCLEOTIDE SEQUENCE [LARGE SCALE GENOMIC DNA]</scope>
    <source>
        <strain evidence="2">JCM 16902</strain>
    </source>
</reference>
<evidence type="ECO:0000313" key="1">
    <source>
        <dbReference type="EMBL" id="GAA3604429.1"/>
    </source>
</evidence>
<evidence type="ECO:0000313" key="2">
    <source>
        <dbReference type="Proteomes" id="UP001501074"/>
    </source>
</evidence>
<comment type="caution">
    <text evidence="1">The sequence shown here is derived from an EMBL/GenBank/DDBJ whole genome shotgun (WGS) entry which is preliminary data.</text>
</comment>
<keyword evidence="2" id="KW-1185">Reference proteome</keyword>
<protein>
    <submittedName>
        <fullName evidence="1">Uncharacterized protein</fullName>
    </submittedName>
</protein>
<gene>
    <name evidence="1" type="ORF">GCM10022223_20080</name>
</gene>
<proteinExistence type="predicted"/>
<dbReference type="EMBL" id="BAAAZO010000003">
    <property type="protein sequence ID" value="GAA3604429.1"/>
    <property type="molecule type" value="Genomic_DNA"/>
</dbReference>
<accession>A0ABP6ZCM7</accession>
<sequence length="55" mass="5830">MALLQIAATSADAPIAGVLAAMESKFPVSAISRAYNELLSEDLIVVTGHNKFARR</sequence>
<organism evidence="1 2">
    <name type="scientific">Kineosporia mesophila</name>
    <dbReference type="NCBI Taxonomy" id="566012"/>
    <lineage>
        <taxon>Bacteria</taxon>
        <taxon>Bacillati</taxon>
        <taxon>Actinomycetota</taxon>
        <taxon>Actinomycetes</taxon>
        <taxon>Kineosporiales</taxon>
        <taxon>Kineosporiaceae</taxon>
        <taxon>Kineosporia</taxon>
    </lineage>
</organism>
<name>A0ABP6ZCM7_9ACTN</name>
<dbReference type="Proteomes" id="UP001501074">
    <property type="component" value="Unassembled WGS sequence"/>
</dbReference>